<dbReference type="InterPro" id="IPR032816">
    <property type="entry name" value="VTT_dom"/>
</dbReference>
<feature type="transmembrane region" description="Helical" evidence="6">
    <location>
        <begin position="47"/>
        <end position="71"/>
    </location>
</feature>
<protein>
    <recommendedName>
        <fullName evidence="6">TVP38/TMEM64 family membrane protein</fullName>
    </recommendedName>
</protein>
<evidence type="ECO:0000256" key="3">
    <source>
        <dbReference type="ARBA" id="ARBA00022692"/>
    </source>
</evidence>
<evidence type="ECO:0000256" key="5">
    <source>
        <dbReference type="ARBA" id="ARBA00023136"/>
    </source>
</evidence>
<dbReference type="Pfam" id="PF09335">
    <property type="entry name" value="VTT_dom"/>
    <property type="match status" value="1"/>
</dbReference>
<dbReference type="PANTHER" id="PTHR12677">
    <property type="entry name" value="GOLGI APPARATUS MEMBRANE PROTEIN TVP38-RELATED"/>
    <property type="match status" value="1"/>
</dbReference>
<evidence type="ECO:0000259" key="7">
    <source>
        <dbReference type="Pfam" id="PF09335"/>
    </source>
</evidence>
<dbReference type="InterPro" id="IPR015414">
    <property type="entry name" value="TMEM64"/>
</dbReference>
<evidence type="ECO:0000256" key="6">
    <source>
        <dbReference type="RuleBase" id="RU366058"/>
    </source>
</evidence>
<evidence type="ECO:0000313" key="8">
    <source>
        <dbReference type="EMBL" id="PCI26917.1"/>
    </source>
</evidence>
<feature type="transmembrane region" description="Helical" evidence="6">
    <location>
        <begin position="83"/>
        <end position="108"/>
    </location>
</feature>
<sequence>MGKKIAVLGAVVALVATFFYFDAGQYLSLESLKENKDHLTSFYQENLVTALLIYFVLYVTTTALSFPGATILTLAGGAIFGRLFGVIAVSFASTIGATLAFLMARVLLGESLQKKYGKRLKVINEGIEKDGVLYLLSLRLLPIFPFFVVNLLMGVTRMPLWKYFFISQIGMLPGTFVYVNAGTVLGEINSLQDILSPKMFLSFALLGLFPLIIKGVMKLVKKNKPAEDLVSTSPDT</sequence>
<reference evidence="9" key="1">
    <citation type="submission" date="2017-08" db="EMBL/GenBank/DDBJ databases">
        <title>A dynamic microbial community with high functional redundancy inhabits the cold, oxic subseafloor aquifer.</title>
        <authorList>
            <person name="Tully B.J."/>
            <person name="Wheat C.G."/>
            <person name="Glazer B.T."/>
            <person name="Huber J.A."/>
        </authorList>
    </citation>
    <scope>NUCLEOTIDE SEQUENCE [LARGE SCALE GENOMIC DNA]</scope>
</reference>
<feature type="transmembrane region" description="Helical" evidence="6">
    <location>
        <begin position="132"/>
        <end position="153"/>
    </location>
</feature>
<keyword evidence="2 6" id="KW-1003">Cell membrane</keyword>
<comment type="caution">
    <text evidence="8">The sequence shown here is derived from an EMBL/GenBank/DDBJ whole genome shotgun (WGS) entry which is preliminary data.</text>
</comment>
<name>A0A2A4T1Q7_9DELT</name>
<evidence type="ECO:0000256" key="1">
    <source>
        <dbReference type="ARBA" id="ARBA00004651"/>
    </source>
</evidence>
<dbReference type="PANTHER" id="PTHR12677:SF59">
    <property type="entry name" value="GOLGI APPARATUS MEMBRANE PROTEIN TVP38-RELATED"/>
    <property type="match status" value="1"/>
</dbReference>
<gene>
    <name evidence="8" type="ORF">COB67_09640</name>
</gene>
<feature type="transmembrane region" description="Helical" evidence="6">
    <location>
        <begin position="160"/>
        <end position="179"/>
    </location>
</feature>
<organism evidence="8 9">
    <name type="scientific">SAR324 cluster bacterium</name>
    <dbReference type="NCBI Taxonomy" id="2024889"/>
    <lineage>
        <taxon>Bacteria</taxon>
        <taxon>Deltaproteobacteria</taxon>
        <taxon>SAR324 cluster</taxon>
    </lineage>
</organism>
<comment type="subcellular location">
    <subcellularLocation>
        <location evidence="1 6">Cell membrane</location>
        <topology evidence="1 6">Multi-pass membrane protein</topology>
    </subcellularLocation>
</comment>
<evidence type="ECO:0000256" key="4">
    <source>
        <dbReference type="ARBA" id="ARBA00022989"/>
    </source>
</evidence>
<dbReference type="GO" id="GO:0005886">
    <property type="term" value="C:plasma membrane"/>
    <property type="evidence" value="ECO:0007669"/>
    <property type="project" value="UniProtKB-SubCell"/>
</dbReference>
<evidence type="ECO:0000313" key="9">
    <source>
        <dbReference type="Proteomes" id="UP000218113"/>
    </source>
</evidence>
<keyword evidence="4 6" id="KW-1133">Transmembrane helix</keyword>
<keyword evidence="5 6" id="KW-0472">Membrane</keyword>
<dbReference type="AlphaFoldDB" id="A0A2A4T1Q7"/>
<evidence type="ECO:0000256" key="2">
    <source>
        <dbReference type="ARBA" id="ARBA00022475"/>
    </source>
</evidence>
<accession>A0A2A4T1Q7</accession>
<keyword evidence="3 6" id="KW-0812">Transmembrane</keyword>
<comment type="similarity">
    <text evidence="6">Belongs to the TVP38/TMEM64 family.</text>
</comment>
<proteinExistence type="inferred from homology"/>
<dbReference type="Proteomes" id="UP000218113">
    <property type="component" value="Unassembled WGS sequence"/>
</dbReference>
<dbReference type="EMBL" id="NVSR01000082">
    <property type="protein sequence ID" value="PCI26917.1"/>
    <property type="molecule type" value="Genomic_DNA"/>
</dbReference>
<feature type="domain" description="VTT" evidence="7">
    <location>
        <begin position="69"/>
        <end position="183"/>
    </location>
</feature>
<feature type="transmembrane region" description="Helical" evidence="6">
    <location>
        <begin position="199"/>
        <end position="217"/>
    </location>
</feature>